<evidence type="ECO:0000256" key="1">
    <source>
        <dbReference type="SAM" id="MobiDB-lite"/>
    </source>
</evidence>
<dbReference type="RefSeq" id="WP_163290818.1">
    <property type="nucleotide sequence ID" value="NZ_JAAGWY010000004.1"/>
</dbReference>
<dbReference type="GO" id="GO:0005506">
    <property type="term" value="F:iron ion binding"/>
    <property type="evidence" value="ECO:0007669"/>
    <property type="project" value="UniProtKB-ARBA"/>
</dbReference>
<accession>A0A6L9Y121</accession>
<proteinExistence type="predicted"/>
<name>A0A6L9Y121_9MICO</name>
<dbReference type="InterPro" id="IPR008775">
    <property type="entry name" value="Phytyl_CoA_dOase-like"/>
</dbReference>
<comment type="caution">
    <text evidence="2">The sequence shown here is derived from an EMBL/GenBank/DDBJ whole genome shotgun (WGS) entry which is preliminary data.</text>
</comment>
<feature type="region of interest" description="Disordered" evidence="1">
    <location>
        <begin position="236"/>
        <end position="256"/>
    </location>
</feature>
<keyword evidence="3" id="KW-1185">Reference proteome</keyword>
<dbReference type="EMBL" id="JAAGWY010000004">
    <property type="protein sequence ID" value="NEN07350.1"/>
    <property type="molecule type" value="Genomic_DNA"/>
</dbReference>
<keyword evidence="2" id="KW-0560">Oxidoreductase</keyword>
<dbReference type="Pfam" id="PF05721">
    <property type="entry name" value="PhyH"/>
    <property type="match status" value="1"/>
</dbReference>
<evidence type="ECO:0000313" key="3">
    <source>
        <dbReference type="Proteomes" id="UP000474967"/>
    </source>
</evidence>
<keyword evidence="2" id="KW-0223">Dioxygenase</keyword>
<gene>
    <name evidence="2" type="ORF">G3T36_15935</name>
</gene>
<dbReference type="PANTHER" id="PTHR20883:SF46">
    <property type="entry name" value="PHYTANOYL-COA HYDROXYLASE"/>
    <property type="match status" value="1"/>
</dbReference>
<dbReference type="AlphaFoldDB" id="A0A6L9Y121"/>
<reference evidence="2 3" key="1">
    <citation type="journal article" date="2014" name="J. Microbiol.">
        <title>Diaminobutyricibacter tongyongensis gen. nov., sp. nov. and Homoserinibacter gongjuensis gen. nov., sp. nov. belong to the family Microbacteriaceae.</title>
        <authorList>
            <person name="Kim S.J."/>
            <person name="Ahn J.H."/>
            <person name="Weon H.Y."/>
            <person name="Hamada M."/>
            <person name="Suzuki K."/>
            <person name="Kwon S.W."/>
        </authorList>
    </citation>
    <scope>NUCLEOTIDE SEQUENCE [LARGE SCALE GENOMIC DNA]</scope>
    <source>
        <strain evidence="2 3">NBRC 108724</strain>
    </source>
</reference>
<dbReference type="PANTHER" id="PTHR20883">
    <property type="entry name" value="PHYTANOYL-COA DIOXYGENASE DOMAIN CONTAINING 1"/>
    <property type="match status" value="1"/>
</dbReference>
<protein>
    <submittedName>
        <fullName evidence="2">Phytanoyl-CoA dioxygenase family protein</fullName>
    </submittedName>
</protein>
<dbReference type="SUPFAM" id="SSF51197">
    <property type="entry name" value="Clavaminate synthase-like"/>
    <property type="match status" value="1"/>
</dbReference>
<dbReference type="Gene3D" id="2.60.120.620">
    <property type="entry name" value="q2cbj1_9rhob like domain"/>
    <property type="match status" value="1"/>
</dbReference>
<dbReference type="Proteomes" id="UP000474967">
    <property type="component" value="Unassembled WGS sequence"/>
</dbReference>
<evidence type="ECO:0000313" key="2">
    <source>
        <dbReference type="EMBL" id="NEN07350.1"/>
    </source>
</evidence>
<organism evidence="2 3">
    <name type="scientific">Leifsonia tongyongensis</name>
    <dbReference type="NCBI Taxonomy" id="1268043"/>
    <lineage>
        <taxon>Bacteria</taxon>
        <taxon>Bacillati</taxon>
        <taxon>Actinomycetota</taxon>
        <taxon>Actinomycetes</taxon>
        <taxon>Micrococcales</taxon>
        <taxon>Microbacteriaceae</taxon>
        <taxon>Leifsonia</taxon>
    </lineage>
</organism>
<dbReference type="GO" id="GO:0016706">
    <property type="term" value="F:2-oxoglutarate-dependent dioxygenase activity"/>
    <property type="evidence" value="ECO:0007669"/>
    <property type="project" value="UniProtKB-ARBA"/>
</dbReference>
<sequence length="256" mass="28573">MASADLVSTPFLLDADLVSSYRRDGFAHIPSVLTIDEVDRYREAAARRYDADTGLAYAGNIFRQIIQVWKTDDVLRELTFNADLASIATQLAGVPLRLWHDQLLVKAPHNGAKTEYHQDAPYWPHENARHSLSAWIALTDVTVERGCMTFIPAQQDRHDIRAIDLTGGTDLFSAAPDLVWEPRVTIPLRAGDVTFHNGYTPHTANANDTDEFRWAQVNIYVDRAVTFSGGEHPVTDGLGLARGDRLPDTEFPPLPR</sequence>